<sequence length="267" mass="29515">MRRAQHGVALITALLVVAIAVTAAIGMSVRDHTQIQRSGLLFEQDHARALLLGAEVMTLRMLEQVPDLGELPWDECRSPALPLEVDGIPLIARLENLHCRFNLNSLARADDAPLAEFAELLTRAGAETEVGIAAWQAQQLAAAVRDWMDPDTDDPVYRLRTPPERSGNRHFVLASELNRVEGMTSDIWEAVSPYVTARPGTDNLIDLERAPDPVRDAVAGQPEEAGELRYFRLSLVARLPQHDFFHCAVLDAPNGLTVIREFTSCEN</sequence>
<dbReference type="AlphaFoldDB" id="W0DF00"/>
<dbReference type="PANTHER" id="PTHR38831">
    <property type="entry name" value="TYPE II SECRETION SYSTEM PROTEIN K"/>
    <property type="match status" value="1"/>
</dbReference>
<evidence type="ECO:0000256" key="8">
    <source>
        <dbReference type="ARBA" id="ARBA00022989"/>
    </source>
</evidence>
<evidence type="ECO:0000256" key="2">
    <source>
        <dbReference type="ARBA" id="ARBA00007246"/>
    </source>
</evidence>
<dbReference type="InterPro" id="IPR049031">
    <property type="entry name" value="T2SSK_SAM-like_1st"/>
</dbReference>
<evidence type="ECO:0000256" key="7">
    <source>
        <dbReference type="ARBA" id="ARBA00022927"/>
    </source>
</evidence>
<dbReference type="PIRSF" id="PIRSF002786">
    <property type="entry name" value="XcpX"/>
    <property type="match status" value="1"/>
</dbReference>
<feature type="domain" description="T2SS protein K first SAM-like" evidence="10">
    <location>
        <begin position="100"/>
        <end position="199"/>
    </location>
</feature>
<dbReference type="Gene3D" id="1.10.40.60">
    <property type="entry name" value="EpsJ-like"/>
    <property type="match status" value="1"/>
</dbReference>
<dbReference type="Pfam" id="PF21687">
    <property type="entry name" value="T2SSK_1st"/>
    <property type="match status" value="1"/>
</dbReference>
<evidence type="ECO:0000259" key="10">
    <source>
        <dbReference type="Pfam" id="PF21687"/>
    </source>
</evidence>
<dbReference type="STRING" id="713585.THITH_00105"/>
<keyword evidence="9" id="KW-0472">Membrane</keyword>
<keyword evidence="5" id="KW-0997">Cell inner membrane</keyword>
<keyword evidence="3" id="KW-0813">Transport</keyword>
<dbReference type="InterPro" id="IPR005628">
    <property type="entry name" value="GspK"/>
</dbReference>
<comment type="similarity">
    <text evidence="2">Belongs to the GSP K family.</text>
</comment>
<proteinExistence type="inferred from homology"/>
<keyword evidence="12" id="KW-1185">Reference proteome</keyword>
<dbReference type="EMBL" id="CP007029">
    <property type="protein sequence ID" value="AHE96936.1"/>
    <property type="molecule type" value="Genomic_DNA"/>
</dbReference>
<dbReference type="RefSeq" id="WP_006746570.1">
    <property type="nucleotide sequence ID" value="NZ_CP007029.1"/>
</dbReference>
<comment type="subcellular location">
    <subcellularLocation>
        <location evidence="1">Cell inner membrane</location>
    </subcellularLocation>
</comment>
<dbReference type="GO" id="GO:0009306">
    <property type="term" value="P:protein secretion"/>
    <property type="evidence" value="ECO:0007669"/>
    <property type="project" value="InterPro"/>
</dbReference>
<keyword evidence="8" id="KW-1133">Transmembrane helix</keyword>
<keyword evidence="4" id="KW-1003">Cell membrane</keyword>
<evidence type="ECO:0000313" key="12">
    <source>
        <dbReference type="Proteomes" id="UP000005289"/>
    </source>
</evidence>
<keyword evidence="6" id="KW-0812">Transmembrane</keyword>
<keyword evidence="7" id="KW-0653">Protein transport</keyword>
<dbReference type="KEGG" id="tti:THITH_00105"/>
<dbReference type="SUPFAM" id="SSF158544">
    <property type="entry name" value="GspK insert domain-like"/>
    <property type="match status" value="1"/>
</dbReference>
<evidence type="ECO:0000256" key="5">
    <source>
        <dbReference type="ARBA" id="ARBA00022519"/>
    </source>
</evidence>
<evidence type="ECO:0000256" key="9">
    <source>
        <dbReference type="ARBA" id="ARBA00023136"/>
    </source>
</evidence>
<reference evidence="11 12" key="1">
    <citation type="submission" date="2013-12" db="EMBL/GenBank/DDBJ databases">
        <authorList>
            <consortium name="DOE Joint Genome Institute"/>
            <person name="Muyzer G."/>
            <person name="Huntemann M."/>
            <person name="Han J."/>
            <person name="Chen A."/>
            <person name="Kyrpides N."/>
            <person name="Mavromatis K."/>
            <person name="Markowitz V."/>
            <person name="Palaniappan K."/>
            <person name="Ivanova N."/>
            <person name="Schaumberg A."/>
            <person name="Pati A."/>
            <person name="Liolios K."/>
            <person name="Nordberg H.P."/>
            <person name="Cantor M.N."/>
            <person name="Hua S.X."/>
            <person name="Woyke T."/>
        </authorList>
    </citation>
    <scope>NUCLEOTIDE SEQUENCE [LARGE SCALE GENOMIC DNA]</scope>
    <source>
        <strain evidence="11 12">ARh 1</strain>
    </source>
</reference>
<evidence type="ECO:0000256" key="1">
    <source>
        <dbReference type="ARBA" id="ARBA00004533"/>
    </source>
</evidence>
<dbReference type="GO" id="GO:0005886">
    <property type="term" value="C:plasma membrane"/>
    <property type="evidence" value="ECO:0007669"/>
    <property type="project" value="UniProtKB-SubCell"/>
</dbReference>
<organism evidence="11 12">
    <name type="scientific">Thioalkalivibrio paradoxus ARh 1</name>
    <dbReference type="NCBI Taxonomy" id="713585"/>
    <lineage>
        <taxon>Bacteria</taxon>
        <taxon>Pseudomonadati</taxon>
        <taxon>Pseudomonadota</taxon>
        <taxon>Gammaproteobacteria</taxon>
        <taxon>Chromatiales</taxon>
        <taxon>Ectothiorhodospiraceae</taxon>
        <taxon>Thioalkalivibrio</taxon>
    </lineage>
</organism>
<accession>W0DF00</accession>
<evidence type="ECO:0000313" key="11">
    <source>
        <dbReference type="EMBL" id="AHE96936.1"/>
    </source>
</evidence>
<dbReference type="OrthoDB" id="9788973at2"/>
<evidence type="ECO:0000256" key="4">
    <source>
        <dbReference type="ARBA" id="ARBA00022475"/>
    </source>
</evidence>
<dbReference type="InterPro" id="IPR038072">
    <property type="entry name" value="GspK_central_sf"/>
</dbReference>
<dbReference type="Proteomes" id="UP000005289">
    <property type="component" value="Chromosome"/>
</dbReference>
<evidence type="ECO:0000256" key="6">
    <source>
        <dbReference type="ARBA" id="ARBA00022692"/>
    </source>
</evidence>
<evidence type="ECO:0000256" key="3">
    <source>
        <dbReference type="ARBA" id="ARBA00022448"/>
    </source>
</evidence>
<protein>
    <submittedName>
        <fullName evidence="11">General secretion pathway protein K</fullName>
    </submittedName>
</protein>
<dbReference type="PANTHER" id="PTHR38831:SF1">
    <property type="entry name" value="TYPE II SECRETION SYSTEM PROTEIN K-RELATED"/>
    <property type="match status" value="1"/>
</dbReference>
<gene>
    <name evidence="11" type="ORF">THITH_00105</name>
</gene>
<dbReference type="HOGENOM" id="CLU_972434_0_0_6"/>
<name>W0DF00_9GAMM</name>